<accession>A0AC34F062</accession>
<dbReference type="WBParaSite" id="ES5_v2.g10446.t1">
    <property type="protein sequence ID" value="ES5_v2.g10446.t1"/>
    <property type="gene ID" value="ES5_v2.g10446"/>
</dbReference>
<reference evidence="2" key="1">
    <citation type="submission" date="2022-11" db="UniProtKB">
        <authorList>
            <consortium name="WormBaseParasite"/>
        </authorList>
    </citation>
    <scope>IDENTIFICATION</scope>
</reference>
<dbReference type="Proteomes" id="UP000887579">
    <property type="component" value="Unplaced"/>
</dbReference>
<proteinExistence type="predicted"/>
<evidence type="ECO:0000313" key="2">
    <source>
        <dbReference type="WBParaSite" id="ES5_v2.g10446.t1"/>
    </source>
</evidence>
<evidence type="ECO:0000313" key="1">
    <source>
        <dbReference type="Proteomes" id="UP000887579"/>
    </source>
</evidence>
<organism evidence="1 2">
    <name type="scientific">Panagrolaimus sp. ES5</name>
    <dbReference type="NCBI Taxonomy" id="591445"/>
    <lineage>
        <taxon>Eukaryota</taxon>
        <taxon>Metazoa</taxon>
        <taxon>Ecdysozoa</taxon>
        <taxon>Nematoda</taxon>
        <taxon>Chromadorea</taxon>
        <taxon>Rhabditida</taxon>
        <taxon>Tylenchina</taxon>
        <taxon>Panagrolaimomorpha</taxon>
        <taxon>Panagrolaimoidea</taxon>
        <taxon>Panagrolaimidae</taxon>
        <taxon>Panagrolaimus</taxon>
    </lineage>
</organism>
<protein>
    <submittedName>
        <fullName evidence="2">Secreted protein</fullName>
    </submittedName>
</protein>
<name>A0AC34F062_9BILA</name>
<sequence length="201" mass="22614">MTNSSCPLITLEVESNVNEYARLYTSCTKGHYLINGCNETEWAHACTRRVANIPASLRSESLRGFQDFGPMMKYCNEGIIDRDYECLVNATDSLDKDACPAAAKAMNEKADLKTISAEVMACTKVHYLKNRCNESQWTRVCNLRTDRLNVDANGGQEVIDLYRSHCSENPAFDCLKNAIQKMSNNSCPEVIYSRAQNETEE</sequence>